<feature type="signal peptide" evidence="1">
    <location>
        <begin position="1"/>
        <end position="23"/>
    </location>
</feature>
<dbReference type="PANTHER" id="PTHR34512:SF30">
    <property type="entry name" value="OUTER MEMBRANE PROTEIN ASSEMBLY FACTOR BAMB"/>
    <property type="match status" value="1"/>
</dbReference>
<reference evidence="3 4" key="1">
    <citation type="submission" date="2019-02" db="EMBL/GenBank/DDBJ databases">
        <title>Deep-cultivation of Planctomycetes and their phenomic and genomic characterization uncovers novel biology.</title>
        <authorList>
            <person name="Wiegand S."/>
            <person name="Jogler M."/>
            <person name="Boedeker C."/>
            <person name="Pinto D."/>
            <person name="Vollmers J."/>
            <person name="Rivas-Marin E."/>
            <person name="Kohn T."/>
            <person name="Peeters S.H."/>
            <person name="Heuer A."/>
            <person name="Rast P."/>
            <person name="Oberbeckmann S."/>
            <person name="Bunk B."/>
            <person name="Jeske O."/>
            <person name="Meyerdierks A."/>
            <person name="Storesund J.E."/>
            <person name="Kallscheuer N."/>
            <person name="Luecker S."/>
            <person name="Lage O.M."/>
            <person name="Pohl T."/>
            <person name="Merkel B.J."/>
            <person name="Hornburger P."/>
            <person name="Mueller R.-W."/>
            <person name="Bruemmer F."/>
            <person name="Labrenz M."/>
            <person name="Spormann A.M."/>
            <person name="Op Den Camp H."/>
            <person name="Overmann J."/>
            <person name="Amann R."/>
            <person name="Jetten M.S.M."/>
            <person name="Mascher T."/>
            <person name="Medema M.H."/>
            <person name="Devos D.P."/>
            <person name="Kaster A.-K."/>
            <person name="Ovreas L."/>
            <person name="Rohde M."/>
            <person name="Galperin M.Y."/>
            <person name="Jogler C."/>
        </authorList>
    </citation>
    <scope>NUCLEOTIDE SEQUENCE [LARGE SCALE GENOMIC DNA]</scope>
    <source>
        <strain evidence="3 4">Poly59</strain>
    </source>
</reference>
<dbReference type="Proteomes" id="UP000317977">
    <property type="component" value="Unassembled WGS sequence"/>
</dbReference>
<dbReference type="InterPro" id="IPR011047">
    <property type="entry name" value="Quinoprotein_ADH-like_sf"/>
</dbReference>
<keyword evidence="4" id="KW-1185">Reference proteome</keyword>
<feature type="chain" id="PRO_5022754122" evidence="1">
    <location>
        <begin position="24"/>
        <end position="460"/>
    </location>
</feature>
<evidence type="ECO:0000313" key="3">
    <source>
        <dbReference type="EMBL" id="TWU49112.1"/>
    </source>
</evidence>
<evidence type="ECO:0000259" key="2">
    <source>
        <dbReference type="Pfam" id="PF13360"/>
    </source>
</evidence>
<feature type="domain" description="Pyrrolo-quinoline quinone repeat" evidence="2">
    <location>
        <begin position="102"/>
        <end position="375"/>
    </location>
</feature>
<accession>A0A5C6EJ49</accession>
<dbReference type="InterPro" id="IPR015943">
    <property type="entry name" value="WD40/YVTN_repeat-like_dom_sf"/>
</dbReference>
<name>A0A5C6EJ49_9BACT</name>
<dbReference type="AlphaFoldDB" id="A0A5C6EJ49"/>
<dbReference type="OrthoDB" id="9815737at2"/>
<gene>
    <name evidence="3" type="ORF">Poly59_37260</name>
</gene>
<evidence type="ECO:0000313" key="4">
    <source>
        <dbReference type="Proteomes" id="UP000317977"/>
    </source>
</evidence>
<comment type="caution">
    <text evidence="3">The sequence shown here is derived from an EMBL/GenBank/DDBJ whole genome shotgun (WGS) entry which is preliminary data.</text>
</comment>
<dbReference type="SUPFAM" id="SSF50998">
    <property type="entry name" value="Quinoprotein alcohol dehydrogenase-like"/>
    <property type="match status" value="1"/>
</dbReference>
<dbReference type="PANTHER" id="PTHR34512">
    <property type="entry name" value="CELL SURFACE PROTEIN"/>
    <property type="match status" value="1"/>
</dbReference>
<organism evidence="3 4">
    <name type="scientific">Rubripirellula reticaptiva</name>
    <dbReference type="NCBI Taxonomy" id="2528013"/>
    <lineage>
        <taxon>Bacteria</taxon>
        <taxon>Pseudomonadati</taxon>
        <taxon>Planctomycetota</taxon>
        <taxon>Planctomycetia</taxon>
        <taxon>Pirellulales</taxon>
        <taxon>Pirellulaceae</taxon>
        <taxon>Rubripirellula</taxon>
    </lineage>
</organism>
<dbReference type="Pfam" id="PF13360">
    <property type="entry name" value="PQQ_2"/>
    <property type="match status" value="1"/>
</dbReference>
<dbReference type="Gene3D" id="2.130.10.10">
    <property type="entry name" value="YVTN repeat-like/Quinoprotein amine dehydrogenase"/>
    <property type="match status" value="2"/>
</dbReference>
<sequence precursor="true">MPSPYRIMLILGLCFVWAVCAHSQTPPEKTTHDWPRLLGENFDGQAATDAELQSSIDWTVPPTFQWSANVGLGYGLGAVSRGRYFHFDADDSNRSQPTERTTARDLQTGELIWTAAQPLVYRDLFGYEEGSRSSPTIDGEQLFTLGVAGRLACRNTSDGKLNWSVDTIQKYGVVQNFFGVGSSPLVIDDAVIVMIGGSPAADQDVAPMRLDRVSPNGSALVAFDRNDGQELWRCGNDLASYSSPRTMQIDGQTYVLLFARGGLMLVDPETGSVKWRYDHRAEILESVNAIVPVVDGDEVFISECYQVGSVLLKVTADSAEPIWIDPAGDRRRQAMRSHWATPVLADGFLYGCSGRNAPDSDLRCIDWKTGEVKWTDDRRTRSSTTRVGDHLIVLEERGEAQVIRTNSDRLDVVATWPLSRSDGERPALAYPCWSAPIVVDDLVMVRGDEHVVCLKLTTSE</sequence>
<dbReference type="InterPro" id="IPR002372">
    <property type="entry name" value="PQQ_rpt_dom"/>
</dbReference>
<dbReference type="RefSeq" id="WP_146535426.1">
    <property type="nucleotide sequence ID" value="NZ_SJPX01000004.1"/>
</dbReference>
<keyword evidence="1" id="KW-0732">Signal</keyword>
<protein>
    <submittedName>
        <fullName evidence="3">Outer membrane biogenesis protein BamB</fullName>
    </submittedName>
</protein>
<proteinExistence type="predicted"/>
<dbReference type="EMBL" id="SJPX01000004">
    <property type="protein sequence ID" value="TWU49112.1"/>
    <property type="molecule type" value="Genomic_DNA"/>
</dbReference>
<evidence type="ECO:0000256" key="1">
    <source>
        <dbReference type="SAM" id="SignalP"/>
    </source>
</evidence>